<feature type="chain" id="PRO_5047127688" description="Secreted protein" evidence="2">
    <location>
        <begin position="26"/>
        <end position="102"/>
    </location>
</feature>
<dbReference type="EMBL" id="OY882869">
    <property type="protein sequence ID" value="CAK6434939.1"/>
    <property type="molecule type" value="Genomic_DNA"/>
</dbReference>
<gene>
    <name evidence="3" type="ORF">MPIPNATIZW_LOCUS3245</name>
</gene>
<evidence type="ECO:0000313" key="4">
    <source>
        <dbReference type="Proteomes" id="UP001314169"/>
    </source>
</evidence>
<keyword evidence="2" id="KW-0732">Signal</keyword>
<feature type="region of interest" description="Disordered" evidence="1">
    <location>
        <begin position="76"/>
        <end position="102"/>
    </location>
</feature>
<reference evidence="3" key="1">
    <citation type="submission" date="2023-12" db="EMBL/GenBank/DDBJ databases">
        <authorList>
            <person name="Brown T."/>
        </authorList>
    </citation>
    <scope>NUCLEOTIDE SEQUENCE</scope>
</reference>
<sequence length="102" mass="11405">MTAYKRQICGLRALAQLSCWHFLLALPPSSFLCQSNHCFLPADQKTENSCPLTDQHFDRSPSLFIRLWQLALGRPGRQKTTGALSPVENKPGPSQGNRRLSP</sequence>
<protein>
    <recommendedName>
        <fullName evidence="5">Secreted protein</fullName>
    </recommendedName>
</protein>
<evidence type="ECO:0000256" key="2">
    <source>
        <dbReference type="SAM" id="SignalP"/>
    </source>
</evidence>
<proteinExistence type="predicted"/>
<organism evidence="3 4">
    <name type="scientific">Pipistrellus nathusii</name>
    <name type="common">Nathusius' pipistrelle</name>
    <dbReference type="NCBI Taxonomy" id="59473"/>
    <lineage>
        <taxon>Eukaryota</taxon>
        <taxon>Metazoa</taxon>
        <taxon>Chordata</taxon>
        <taxon>Craniata</taxon>
        <taxon>Vertebrata</taxon>
        <taxon>Euteleostomi</taxon>
        <taxon>Mammalia</taxon>
        <taxon>Eutheria</taxon>
        <taxon>Laurasiatheria</taxon>
        <taxon>Chiroptera</taxon>
        <taxon>Yangochiroptera</taxon>
        <taxon>Vespertilionidae</taxon>
        <taxon>Pipistrellus</taxon>
    </lineage>
</organism>
<keyword evidence="4" id="KW-1185">Reference proteome</keyword>
<accession>A0ABN9Z9V4</accession>
<evidence type="ECO:0000256" key="1">
    <source>
        <dbReference type="SAM" id="MobiDB-lite"/>
    </source>
</evidence>
<feature type="signal peptide" evidence="2">
    <location>
        <begin position="1"/>
        <end position="25"/>
    </location>
</feature>
<dbReference type="Proteomes" id="UP001314169">
    <property type="component" value="Chromosome 12"/>
</dbReference>
<name>A0ABN9Z9V4_PIPNA</name>
<feature type="compositionally biased region" description="Polar residues" evidence="1">
    <location>
        <begin position="92"/>
        <end position="102"/>
    </location>
</feature>
<evidence type="ECO:0008006" key="5">
    <source>
        <dbReference type="Google" id="ProtNLM"/>
    </source>
</evidence>
<evidence type="ECO:0000313" key="3">
    <source>
        <dbReference type="EMBL" id="CAK6434939.1"/>
    </source>
</evidence>